<comment type="similarity">
    <text evidence="1">Belongs to the peroxin-13 family.</text>
</comment>
<evidence type="ECO:0000256" key="13">
    <source>
        <dbReference type="PROSITE-ProRule" id="PRU00192"/>
    </source>
</evidence>
<organism evidence="16 17">
    <name type="scientific">Physocladia obscura</name>
    <dbReference type="NCBI Taxonomy" id="109957"/>
    <lineage>
        <taxon>Eukaryota</taxon>
        <taxon>Fungi</taxon>
        <taxon>Fungi incertae sedis</taxon>
        <taxon>Chytridiomycota</taxon>
        <taxon>Chytridiomycota incertae sedis</taxon>
        <taxon>Chytridiomycetes</taxon>
        <taxon>Chytridiales</taxon>
        <taxon>Chytriomycetaceae</taxon>
        <taxon>Physocladia</taxon>
    </lineage>
</organism>
<dbReference type="PANTHER" id="PTHR19332">
    <property type="entry name" value="PEROXISOMAL MEMBRANE PROTEIN PEX13"/>
    <property type="match status" value="1"/>
</dbReference>
<evidence type="ECO:0000256" key="8">
    <source>
        <dbReference type="ARBA" id="ARBA00023136"/>
    </source>
</evidence>
<evidence type="ECO:0000256" key="4">
    <source>
        <dbReference type="ARBA" id="ARBA00022692"/>
    </source>
</evidence>
<feature type="domain" description="SH3" evidence="15">
    <location>
        <begin position="348"/>
        <end position="414"/>
    </location>
</feature>
<keyword evidence="9" id="KW-0576">Peroxisome</keyword>
<feature type="region of interest" description="Disordered" evidence="14">
    <location>
        <begin position="1"/>
        <end position="63"/>
    </location>
</feature>
<evidence type="ECO:0000256" key="12">
    <source>
        <dbReference type="ARBA" id="ARBA00046271"/>
    </source>
</evidence>
<sequence>MVSPPKPWESAAGTGATSVIGTAPEQQQQHQQQQLQLREQQLREQSGELQTPPSLPARPTSFDSFGSNPVFTVATAGATGPYAAPYGSGVNSAGLYGNSMYDQSYGGGYSGYGSYNRMSSYNRFGGGYGVGTGYGAGTYGGYGQMGYGAGVGGYGMNMMGRPGFNPNNPNEIPLSMQIEQSTQYAFQSIDQVVQAFTGFSQMLESTFFATHSSFMAMVGVAEQLGNLRNYLGGIISAIAVTDYLKKWIYHFLGKPMPVDSKTLTSESFEKFAQHGGSVASKPNRRPVYLFLMFMIGFPWLMSKLIQRLQAKQLEAAASAAADPNRPLMAGNAPILGPDGRPLQLNQIKDLEFCKALYDYVASSPAELSFKKGDVIAILSKIDPATMQPLQWWRGRLRSGEIGHFPANYAELLEKKAVPASSVGSGSPTIAESIAPGTFPTNVSFKSHE</sequence>
<dbReference type="InterPro" id="IPR036028">
    <property type="entry name" value="SH3-like_dom_sf"/>
</dbReference>
<dbReference type="GO" id="GO:0016560">
    <property type="term" value="P:protein import into peroxisome matrix, docking"/>
    <property type="evidence" value="ECO:0007669"/>
    <property type="project" value="InterPro"/>
</dbReference>
<dbReference type="PANTHER" id="PTHR19332:SF1">
    <property type="entry name" value="PEROXISOMAL MEMBRANE PROTEIN PEX13"/>
    <property type="match status" value="1"/>
</dbReference>
<evidence type="ECO:0000256" key="9">
    <source>
        <dbReference type="ARBA" id="ARBA00023140"/>
    </source>
</evidence>
<evidence type="ECO:0000256" key="5">
    <source>
        <dbReference type="ARBA" id="ARBA00022927"/>
    </source>
</evidence>
<accession>A0AAD5TC18</accession>
<evidence type="ECO:0000256" key="1">
    <source>
        <dbReference type="ARBA" id="ARBA00006033"/>
    </source>
</evidence>
<proteinExistence type="inferred from homology"/>
<evidence type="ECO:0000256" key="7">
    <source>
        <dbReference type="ARBA" id="ARBA00023010"/>
    </source>
</evidence>
<evidence type="ECO:0000256" key="11">
    <source>
        <dbReference type="ARBA" id="ARBA00034535"/>
    </source>
</evidence>
<evidence type="ECO:0000313" key="17">
    <source>
        <dbReference type="Proteomes" id="UP001211907"/>
    </source>
</evidence>
<evidence type="ECO:0000256" key="6">
    <source>
        <dbReference type="ARBA" id="ARBA00022989"/>
    </source>
</evidence>
<name>A0AAD5TC18_9FUNG</name>
<protein>
    <recommendedName>
        <fullName evidence="11">Peroxisomal membrane protein PEX13</fullName>
    </recommendedName>
    <alternativeName>
        <fullName evidence="10">Peroxin-13</fullName>
    </alternativeName>
</protein>
<dbReference type="Pfam" id="PF00018">
    <property type="entry name" value="SH3_1"/>
    <property type="match status" value="1"/>
</dbReference>
<keyword evidence="3" id="KW-0813">Transport</keyword>
<comment type="caution">
    <text evidence="16">The sequence shown here is derived from an EMBL/GenBank/DDBJ whole genome shotgun (WGS) entry which is preliminary data.</text>
</comment>
<comment type="subcellular location">
    <subcellularLocation>
        <location evidence="12">Peroxisome membrane</location>
    </subcellularLocation>
</comment>
<evidence type="ECO:0000256" key="3">
    <source>
        <dbReference type="ARBA" id="ARBA00022448"/>
    </source>
</evidence>
<evidence type="ECO:0000256" key="10">
    <source>
        <dbReference type="ARBA" id="ARBA00029693"/>
    </source>
</evidence>
<dbReference type="PRINTS" id="PR00452">
    <property type="entry name" value="SH3DOMAIN"/>
</dbReference>
<evidence type="ECO:0000259" key="15">
    <source>
        <dbReference type="PROSITE" id="PS50002"/>
    </source>
</evidence>
<keyword evidence="2 13" id="KW-0728">SH3 domain</keyword>
<keyword evidence="17" id="KW-1185">Reference proteome</keyword>
<dbReference type="SMART" id="SM00326">
    <property type="entry name" value="SH3"/>
    <property type="match status" value="1"/>
</dbReference>
<dbReference type="GO" id="GO:0005778">
    <property type="term" value="C:peroxisomal membrane"/>
    <property type="evidence" value="ECO:0007669"/>
    <property type="project" value="UniProtKB-SubCell"/>
</dbReference>
<keyword evidence="4" id="KW-0812">Transmembrane</keyword>
<dbReference type="PROSITE" id="PS50002">
    <property type="entry name" value="SH3"/>
    <property type="match status" value="1"/>
</dbReference>
<dbReference type="EMBL" id="JADGJH010000231">
    <property type="protein sequence ID" value="KAJ3132946.1"/>
    <property type="molecule type" value="Genomic_DNA"/>
</dbReference>
<keyword evidence="8" id="KW-0472">Membrane</keyword>
<dbReference type="SUPFAM" id="SSF50044">
    <property type="entry name" value="SH3-domain"/>
    <property type="match status" value="1"/>
</dbReference>
<dbReference type="GO" id="GO:1990429">
    <property type="term" value="C:peroxisomal importomer complex"/>
    <property type="evidence" value="ECO:0007669"/>
    <property type="project" value="TreeGrafter"/>
</dbReference>
<keyword evidence="6" id="KW-1133">Transmembrane helix</keyword>
<evidence type="ECO:0000256" key="2">
    <source>
        <dbReference type="ARBA" id="ARBA00022443"/>
    </source>
</evidence>
<dbReference type="InterPro" id="IPR001452">
    <property type="entry name" value="SH3_domain"/>
</dbReference>
<keyword evidence="5" id="KW-0653">Protein transport</keyword>
<dbReference type="InterPro" id="IPR007223">
    <property type="entry name" value="Peroxin-13_N"/>
</dbReference>
<dbReference type="AlphaFoldDB" id="A0AAD5TC18"/>
<feature type="compositionally biased region" description="Low complexity" evidence="14">
    <location>
        <begin position="25"/>
        <end position="39"/>
    </location>
</feature>
<dbReference type="Pfam" id="PF04088">
    <property type="entry name" value="Peroxin-13_N"/>
    <property type="match status" value="1"/>
</dbReference>
<dbReference type="Gene3D" id="2.30.30.40">
    <property type="entry name" value="SH3 Domains"/>
    <property type="match status" value="1"/>
</dbReference>
<evidence type="ECO:0000313" key="16">
    <source>
        <dbReference type="EMBL" id="KAJ3132946.1"/>
    </source>
</evidence>
<dbReference type="Proteomes" id="UP001211907">
    <property type="component" value="Unassembled WGS sequence"/>
</dbReference>
<reference evidence="16" key="1">
    <citation type="submission" date="2020-05" db="EMBL/GenBank/DDBJ databases">
        <title>Phylogenomic resolution of chytrid fungi.</title>
        <authorList>
            <person name="Stajich J.E."/>
            <person name="Amses K."/>
            <person name="Simmons R."/>
            <person name="Seto K."/>
            <person name="Myers J."/>
            <person name="Bonds A."/>
            <person name="Quandt C.A."/>
            <person name="Barry K."/>
            <person name="Liu P."/>
            <person name="Grigoriev I."/>
            <person name="Longcore J.E."/>
            <person name="James T.Y."/>
        </authorList>
    </citation>
    <scope>NUCLEOTIDE SEQUENCE</scope>
    <source>
        <strain evidence="16">JEL0513</strain>
    </source>
</reference>
<evidence type="ECO:0000256" key="14">
    <source>
        <dbReference type="SAM" id="MobiDB-lite"/>
    </source>
</evidence>
<dbReference type="InterPro" id="IPR035463">
    <property type="entry name" value="Pex13"/>
</dbReference>
<gene>
    <name evidence="16" type="primary">PEX13</name>
    <name evidence="16" type="ORF">HK100_004785</name>
</gene>
<keyword evidence="7" id="KW-0811">Translocation</keyword>